<feature type="domain" description="DJ-1/PfpI" evidence="1">
    <location>
        <begin position="87"/>
        <end position="224"/>
    </location>
</feature>
<dbReference type="AlphaFoldDB" id="A0A506UKX1"/>
<dbReference type="PANTHER" id="PTHR48094:SF20">
    <property type="entry name" value="PROTEIN_NUCLEIC ACID DEGLYCASE 1"/>
    <property type="match status" value="1"/>
</dbReference>
<keyword evidence="3" id="KW-1185">Reference proteome</keyword>
<dbReference type="InterPro" id="IPR050325">
    <property type="entry name" value="Prot/Nucl_acid_deglycase"/>
</dbReference>
<dbReference type="GO" id="GO:0005737">
    <property type="term" value="C:cytoplasm"/>
    <property type="evidence" value="ECO:0007669"/>
    <property type="project" value="TreeGrafter"/>
</dbReference>
<dbReference type="PANTHER" id="PTHR48094">
    <property type="entry name" value="PROTEIN/NUCLEIC ACID DEGLYCASE DJ-1-RELATED"/>
    <property type="match status" value="1"/>
</dbReference>
<organism evidence="2 3">
    <name type="scientific">Oecophyllibacter saccharovorans</name>
    <dbReference type="NCBI Taxonomy" id="2558360"/>
    <lineage>
        <taxon>Bacteria</taxon>
        <taxon>Pseudomonadati</taxon>
        <taxon>Pseudomonadota</taxon>
        <taxon>Alphaproteobacteria</taxon>
        <taxon>Acetobacterales</taxon>
        <taxon>Acetobacteraceae</taxon>
        <taxon>Oecophyllibacter</taxon>
    </lineage>
</organism>
<dbReference type="InterPro" id="IPR029062">
    <property type="entry name" value="Class_I_gatase-like"/>
</dbReference>
<evidence type="ECO:0000313" key="3">
    <source>
        <dbReference type="Proteomes" id="UP000315037"/>
    </source>
</evidence>
<dbReference type="GO" id="GO:0019172">
    <property type="term" value="F:glyoxalase III activity"/>
    <property type="evidence" value="ECO:0007669"/>
    <property type="project" value="TreeGrafter"/>
</dbReference>
<dbReference type="InterPro" id="IPR002818">
    <property type="entry name" value="DJ-1/PfpI"/>
</dbReference>
<sequence length="338" mass="36385">MCSAPAEAPAADASTLSKRPVRDRAEMRAYFPSPYSLAAFTAPQTGAAQPHYANPYKGRKKVLMINTQERYLPVHEGKYFSSGNHPVETLLPLAHIVAAGFEVDVATPSGDHVKFENWAYPDKDPVIAATYERFRDRLESPLDLREVVKQGGLSRVAAAKDGTQPAKATEDEYIAVFVPGGHGVLNDIPLSRHVGVLLNQALATDKFIITLCHGPACLLSASVALMSASLPELEHALNFVDPESLADPAPNPFAGYETCAFPDAIDRELPDIGYIPAPMRWYVGEALTQAGLKVLPSPKLGRVHRDRHLVTGDSPLAADALGKLAATTLLEAYGDKQG</sequence>
<protein>
    <submittedName>
        <fullName evidence="2">Protein deglycase HchA</fullName>
    </submittedName>
</protein>
<evidence type="ECO:0000259" key="1">
    <source>
        <dbReference type="Pfam" id="PF01965"/>
    </source>
</evidence>
<reference evidence="2 3" key="1">
    <citation type="submission" date="2019-03" db="EMBL/GenBank/DDBJ databases">
        <title>The complete genome sequence of Neokomagataea sp. Jb2 NBRC113641.</title>
        <authorList>
            <person name="Chua K.-O."/>
            <person name="Chan K.-G."/>
            <person name="See-Too W.-S."/>
        </authorList>
    </citation>
    <scope>NUCLEOTIDE SEQUENCE [LARGE SCALE GENOMIC DNA]</scope>
    <source>
        <strain evidence="2 3">Jb2</strain>
    </source>
</reference>
<evidence type="ECO:0000313" key="2">
    <source>
        <dbReference type="EMBL" id="TPW33882.1"/>
    </source>
</evidence>
<dbReference type="Gene3D" id="3.40.50.880">
    <property type="match status" value="1"/>
</dbReference>
<dbReference type="SUPFAM" id="SSF52317">
    <property type="entry name" value="Class I glutamine amidotransferase-like"/>
    <property type="match status" value="1"/>
</dbReference>
<accession>A0A506UKX1</accession>
<name>A0A506UKX1_9PROT</name>
<dbReference type="GO" id="GO:0019243">
    <property type="term" value="P:methylglyoxal catabolic process to D-lactate via S-lactoyl-glutathione"/>
    <property type="evidence" value="ECO:0007669"/>
    <property type="project" value="TreeGrafter"/>
</dbReference>
<comment type="caution">
    <text evidence="2">The sequence shown here is derived from an EMBL/GenBank/DDBJ whole genome shotgun (WGS) entry which is preliminary data.</text>
</comment>
<gene>
    <name evidence="2" type="ORF">E3202_04635</name>
</gene>
<dbReference type="Pfam" id="PF01965">
    <property type="entry name" value="DJ-1_PfpI"/>
    <property type="match status" value="1"/>
</dbReference>
<dbReference type="RefSeq" id="WP_165600598.1">
    <property type="nucleotide sequence ID" value="NZ_SORZ01000002.1"/>
</dbReference>
<dbReference type="Proteomes" id="UP000315037">
    <property type="component" value="Unassembled WGS sequence"/>
</dbReference>
<proteinExistence type="predicted"/>
<dbReference type="EMBL" id="SORZ01000002">
    <property type="protein sequence ID" value="TPW33882.1"/>
    <property type="molecule type" value="Genomic_DNA"/>
</dbReference>